<protein>
    <submittedName>
        <fullName evidence="3">Uncharacterized protein</fullName>
    </submittedName>
</protein>
<dbReference type="SUPFAM" id="SSF48403">
    <property type="entry name" value="Ankyrin repeat"/>
    <property type="match status" value="1"/>
</dbReference>
<dbReference type="InterPro" id="IPR002110">
    <property type="entry name" value="Ankyrin_rpt"/>
</dbReference>
<name>A0A7S0B9F5_9DINO</name>
<feature type="region of interest" description="Disordered" evidence="2">
    <location>
        <begin position="1"/>
        <end position="45"/>
    </location>
</feature>
<dbReference type="AlphaFoldDB" id="A0A7S0B9F5"/>
<evidence type="ECO:0000256" key="1">
    <source>
        <dbReference type="PROSITE-ProRule" id="PRU00023"/>
    </source>
</evidence>
<dbReference type="EMBL" id="HBEG01050948">
    <property type="protein sequence ID" value="CAD8387247.1"/>
    <property type="molecule type" value="Transcribed_RNA"/>
</dbReference>
<dbReference type="InterPro" id="IPR036770">
    <property type="entry name" value="Ankyrin_rpt-contain_sf"/>
</dbReference>
<gene>
    <name evidence="3" type="ORF">PBAH0796_LOCUS30935</name>
</gene>
<organism evidence="3">
    <name type="scientific">Pyrodinium bahamense</name>
    <dbReference type="NCBI Taxonomy" id="73915"/>
    <lineage>
        <taxon>Eukaryota</taxon>
        <taxon>Sar</taxon>
        <taxon>Alveolata</taxon>
        <taxon>Dinophyceae</taxon>
        <taxon>Gonyaulacales</taxon>
        <taxon>Pyrocystaceae</taxon>
        <taxon>Pyrodinium</taxon>
    </lineage>
</organism>
<proteinExistence type="predicted"/>
<evidence type="ECO:0000313" key="3">
    <source>
        <dbReference type="EMBL" id="CAD8387247.1"/>
    </source>
</evidence>
<sequence length="304" mass="31449">MAGHGIKAVGRTTTPRPRTPSPDEGCRPGGVQLTPPAAARRRVASPPRVLRSKWCPLVGALHSDSVVALQGVLQVDPLAALSPACGGEEPLALAAVRSGCSPQILALLLQHGASVDATDGTKLTALATVAQVEEVLLPALPPIGGDAATSAGGRAAMLKPCLRMPGSHRVFATKEASEERCCAYAAVLLSFGADPRWPDSTGVAAADRAERNGRPRLANLIRHWGGEQVRLVHNLRSRGGARCRPCCRQGSAASPMPRGRRACLLSIPDVAFGRVCEMLAPGVPALPTTQPWCAPAAAAVLDGV</sequence>
<dbReference type="PROSITE" id="PS50297">
    <property type="entry name" value="ANK_REP_REGION"/>
    <property type="match status" value="1"/>
</dbReference>
<feature type="repeat" description="ANK" evidence="1">
    <location>
        <begin position="86"/>
        <end position="120"/>
    </location>
</feature>
<evidence type="ECO:0000256" key="2">
    <source>
        <dbReference type="SAM" id="MobiDB-lite"/>
    </source>
</evidence>
<dbReference type="PROSITE" id="PS50088">
    <property type="entry name" value="ANK_REPEAT"/>
    <property type="match status" value="1"/>
</dbReference>
<dbReference type="Gene3D" id="1.25.40.20">
    <property type="entry name" value="Ankyrin repeat-containing domain"/>
    <property type="match status" value="1"/>
</dbReference>
<reference evidence="3" key="1">
    <citation type="submission" date="2021-01" db="EMBL/GenBank/DDBJ databases">
        <authorList>
            <person name="Corre E."/>
            <person name="Pelletier E."/>
            <person name="Niang G."/>
            <person name="Scheremetjew M."/>
            <person name="Finn R."/>
            <person name="Kale V."/>
            <person name="Holt S."/>
            <person name="Cochrane G."/>
            <person name="Meng A."/>
            <person name="Brown T."/>
            <person name="Cohen L."/>
        </authorList>
    </citation>
    <scope>NUCLEOTIDE SEQUENCE</scope>
    <source>
        <strain evidence="3">Pbaha01</strain>
    </source>
</reference>
<keyword evidence="1" id="KW-0040">ANK repeat</keyword>
<accession>A0A7S0B9F5</accession>